<dbReference type="InterPro" id="IPR007274">
    <property type="entry name" value="Cop_transporter"/>
</dbReference>
<evidence type="ECO:0000256" key="2">
    <source>
        <dbReference type="ARBA" id="ARBA00022989"/>
    </source>
</evidence>
<evidence type="ECO:0000256" key="3">
    <source>
        <dbReference type="ARBA" id="ARBA00023136"/>
    </source>
</evidence>
<proteinExistence type="inferred from homology"/>
<gene>
    <name evidence="5" type="ORF">A1O9_03503</name>
</gene>
<reference evidence="5 6" key="1">
    <citation type="submission" date="2013-03" db="EMBL/GenBank/DDBJ databases">
        <title>The Genome Sequence of Exophiala aquamarina CBS 119918.</title>
        <authorList>
            <consortium name="The Broad Institute Genomics Platform"/>
            <person name="Cuomo C."/>
            <person name="de Hoog S."/>
            <person name="Gorbushina A."/>
            <person name="Walker B."/>
            <person name="Young S.K."/>
            <person name="Zeng Q."/>
            <person name="Gargeya S."/>
            <person name="Fitzgerald M."/>
            <person name="Haas B."/>
            <person name="Abouelleil A."/>
            <person name="Allen A.W."/>
            <person name="Alvarado L."/>
            <person name="Arachchi H.M."/>
            <person name="Berlin A.M."/>
            <person name="Chapman S.B."/>
            <person name="Gainer-Dewar J."/>
            <person name="Goldberg J."/>
            <person name="Griggs A."/>
            <person name="Gujja S."/>
            <person name="Hansen M."/>
            <person name="Howarth C."/>
            <person name="Imamovic A."/>
            <person name="Ireland A."/>
            <person name="Larimer J."/>
            <person name="McCowan C."/>
            <person name="Murphy C."/>
            <person name="Pearson M."/>
            <person name="Poon T.W."/>
            <person name="Priest M."/>
            <person name="Roberts A."/>
            <person name="Saif S."/>
            <person name="Shea T."/>
            <person name="Sisk P."/>
            <person name="Sykes S."/>
            <person name="Wortman J."/>
            <person name="Nusbaum C."/>
            <person name="Birren B."/>
        </authorList>
    </citation>
    <scope>NUCLEOTIDE SEQUENCE [LARGE SCALE GENOMIC DNA]</scope>
    <source>
        <strain evidence="5 6">CBS 119918</strain>
    </source>
</reference>
<keyword evidence="1 4" id="KW-0812">Transmembrane</keyword>
<dbReference type="HOGENOM" id="CLU_090404_1_1_1"/>
<organism evidence="5 6">
    <name type="scientific">Exophiala aquamarina CBS 119918</name>
    <dbReference type="NCBI Taxonomy" id="1182545"/>
    <lineage>
        <taxon>Eukaryota</taxon>
        <taxon>Fungi</taxon>
        <taxon>Dikarya</taxon>
        <taxon>Ascomycota</taxon>
        <taxon>Pezizomycotina</taxon>
        <taxon>Eurotiomycetes</taxon>
        <taxon>Chaetothyriomycetidae</taxon>
        <taxon>Chaetothyriales</taxon>
        <taxon>Herpotrichiellaceae</taxon>
        <taxon>Exophiala</taxon>
    </lineage>
</organism>
<dbReference type="GO" id="GO:0005886">
    <property type="term" value="C:plasma membrane"/>
    <property type="evidence" value="ECO:0007669"/>
    <property type="project" value="TreeGrafter"/>
</dbReference>
<keyword evidence="2 4" id="KW-1133">Transmembrane helix</keyword>
<sequence>MSLFPRHDDHSSSSSEAMSSMHMIMTFTNSHQTPLYADSWTPQSAGAYAGTCIFLVLLAMILRSLFAVKTICEHRWAAAARNRRFVVIKGLSTEAGRIDRDPDAKVGSLVTAQGVEEQVKVVQARSRPVLPFRLSVDVPRAILTTIIAGVGYLLMLAVMTMNVGYFLSVLAGVFVSELAVGRYVHSEEHDH</sequence>
<dbReference type="PANTHER" id="PTHR12483:SF120">
    <property type="entry name" value="HIGH-AFFINITY COPPER TRANSPORTER CTRA2"/>
    <property type="match status" value="1"/>
</dbReference>
<evidence type="ECO:0000313" key="5">
    <source>
        <dbReference type="EMBL" id="KEF61931.1"/>
    </source>
</evidence>
<dbReference type="Proteomes" id="UP000027920">
    <property type="component" value="Unassembled WGS sequence"/>
</dbReference>
<protein>
    <recommendedName>
        <fullName evidence="4">Copper transport protein</fullName>
    </recommendedName>
</protein>
<evidence type="ECO:0000313" key="6">
    <source>
        <dbReference type="Proteomes" id="UP000027920"/>
    </source>
</evidence>
<keyword evidence="4" id="KW-0406">Ion transport</keyword>
<keyword evidence="3 4" id="KW-0472">Membrane</keyword>
<evidence type="ECO:0000256" key="1">
    <source>
        <dbReference type="ARBA" id="ARBA00022692"/>
    </source>
</evidence>
<dbReference type="AlphaFoldDB" id="A0A072PPX1"/>
<comment type="caution">
    <text evidence="5">The sequence shown here is derived from an EMBL/GenBank/DDBJ whole genome shotgun (WGS) entry which is preliminary data.</text>
</comment>
<evidence type="ECO:0000256" key="4">
    <source>
        <dbReference type="RuleBase" id="RU367022"/>
    </source>
</evidence>
<accession>A0A072PPX1</accession>
<dbReference type="RefSeq" id="XP_013264521.1">
    <property type="nucleotide sequence ID" value="XM_013409067.1"/>
</dbReference>
<dbReference type="Pfam" id="PF04145">
    <property type="entry name" value="Ctr"/>
    <property type="match status" value="1"/>
</dbReference>
<dbReference type="PANTHER" id="PTHR12483">
    <property type="entry name" value="SOLUTE CARRIER FAMILY 31 COPPER TRANSPORTERS"/>
    <property type="match status" value="1"/>
</dbReference>
<dbReference type="STRING" id="1182545.A0A072PPX1"/>
<keyword evidence="4" id="KW-0187">Copper transport</keyword>
<dbReference type="OrthoDB" id="73901at2759"/>
<dbReference type="GO" id="GO:0005375">
    <property type="term" value="F:copper ion transmembrane transporter activity"/>
    <property type="evidence" value="ECO:0007669"/>
    <property type="project" value="UniProtKB-UniRule"/>
</dbReference>
<keyword evidence="4" id="KW-0186">Copper</keyword>
<comment type="similarity">
    <text evidence="4">Belongs to the copper transporter (Ctr) (TC 1.A.56) family. SLC31A subfamily.</text>
</comment>
<comment type="subcellular location">
    <subcellularLocation>
        <location evidence="4">Membrane</location>
        <topology evidence="4">Multi-pass membrane protein</topology>
    </subcellularLocation>
</comment>
<keyword evidence="6" id="KW-1185">Reference proteome</keyword>
<name>A0A072PPX1_9EURO</name>
<feature type="transmembrane region" description="Helical" evidence="4">
    <location>
        <begin position="45"/>
        <end position="66"/>
    </location>
</feature>
<dbReference type="EMBL" id="AMGV01000002">
    <property type="protein sequence ID" value="KEF61931.1"/>
    <property type="molecule type" value="Genomic_DNA"/>
</dbReference>
<dbReference type="GeneID" id="25278437"/>
<dbReference type="VEuPathDB" id="FungiDB:A1O9_03503"/>
<keyword evidence="4" id="KW-0813">Transport</keyword>